<feature type="compositionally biased region" description="Low complexity" evidence="1">
    <location>
        <begin position="1115"/>
        <end position="1141"/>
    </location>
</feature>
<dbReference type="AlphaFoldDB" id="A0A9W9YEP8"/>
<dbReference type="OrthoDB" id="5984073at2759"/>
<protein>
    <submittedName>
        <fullName evidence="3">Carbohydrate binding</fullName>
        <ecNumber evidence="3">1.1.5.3</ecNumber>
    </submittedName>
</protein>
<feature type="compositionally biased region" description="Gly residues" evidence="1">
    <location>
        <begin position="1148"/>
        <end position="1157"/>
    </location>
</feature>
<sequence>MTLVLTALATILLVAFAECKLSDVPDNVQLQKNSDINLMEVLESLAPVTSEEVVAIRPTGEGEWDSGHAASSKTKKSVITGEDASGSGEGSGVVEQEEVKPVEQDKPVVIRPTNSVEASTSDSEDEGSSVAPSPVTDAVSEDFASVPQPPPVAISHNTENKPPSAGAVSFNAAEPEESYSAQQVSLANKTALNPVPTEEGQQKASNNEDAPESSGLGEGAHPVPSADTNQEHAASGSGRTSGSGLNADELAFIAGLQNAKQQQSTAPQTPKRTKLPGSVGNDDDDSDDDNDGGESGDVSGEQSDSSASGSQEDETTDESQDVEAHQRSETSQTPEKVASEEDEEEDDTSASDEDYDDDDEDDSGESSADETQRKDTIVDVASGSGVSFLSGVGQSESDDGSSESSGEDDDPGDDLPGSIGEVNDIEKLEQKPAQPEAAPGSGEEELPGSVGGIADIRQLESEARTDADTDASGSGESIPSSVHSASQFSPEESLLEQVLPSVSSGSGEPDKQEESLPGSVGGQISIDESQDSSNLGSGEEAVKIVSPASGMGSGESPTTRSDVAVASVAQDSDSSGSGSDEQLSGSGIADDLQSLASSSEDDDETLPGSIGAVGPNLMTMASPENKPAGSGMADQSGDGSGVGSGLEEQANLMKTFQFSDSSGSVGQFDNLAQTKPTSEKEEEGSGEFDLLKSLQPPQGSGVADEPLPGGFGNGDSADIQSLAGSGGEDASGFAYQSGSGFGSFMDEGLSASGSAEADVIADLSGASSSGSGKFYSDSNEYQSLSKKDYAPTASASASASAEQDSGSSSGSASQPLPVAKHTYLPTPKRVGTGISSTTLAAPASGSSSSGQSDSGASALPGSVGIEESFSSSGSAIFDTSGSGMIPNIADFPQEDLLSTEDVETSASGAEDVNVVESGAGEGSGAQPSGDEGIEETILRSHTGKLKPISFNLDSTLQADLGKIPINLGVGSGSTYGLGSGAGIEYGSASDFLSGSAGSGTLELTPATNPSDAIVNLFGSTFIPAEKESDSESSSTVAQSGEGSTIKHKLGKNRHEIPISGDDEIAAIKPYDDEIEYDLPKAGDTVDQQLLDRFMISQILEQNLTLFYGGLAGRPGKQGSSWSSGSPGMQGMSGSMGPPGAMGEVGAPGADGEGGIFGPPGLSGYPGFLGEQGHRVSLD</sequence>
<keyword evidence="2" id="KW-0732">Signal</keyword>
<feature type="region of interest" description="Disordered" evidence="1">
    <location>
        <begin position="1025"/>
        <end position="1057"/>
    </location>
</feature>
<feature type="region of interest" description="Disordered" evidence="1">
    <location>
        <begin position="1115"/>
        <end position="1178"/>
    </location>
</feature>
<feature type="compositionally biased region" description="Polar residues" evidence="1">
    <location>
        <begin position="471"/>
        <end position="490"/>
    </location>
</feature>
<feature type="compositionally biased region" description="Acidic residues" evidence="1">
    <location>
        <begin position="281"/>
        <end position="294"/>
    </location>
</feature>
<feature type="compositionally biased region" description="Polar residues" evidence="1">
    <location>
        <begin position="258"/>
        <end position="270"/>
    </location>
</feature>
<dbReference type="GO" id="GO:0004368">
    <property type="term" value="F:glycerol-3-phosphate dehydrogenase (quinone) activity"/>
    <property type="evidence" value="ECO:0007669"/>
    <property type="project" value="UniProtKB-EC"/>
</dbReference>
<proteinExistence type="predicted"/>
<dbReference type="EMBL" id="MU827781">
    <property type="protein sequence ID" value="KAJ7337293.1"/>
    <property type="molecule type" value="Genomic_DNA"/>
</dbReference>
<reference evidence="3" key="1">
    <citation type="submission" date="2023-01" db="EMBL/GenBank/DDBJ databases">
        <title>Genome assembly of the deep-sea coral Lophelia pertusa.</title>
        <authorList>
            <person name="Herrera S."/>
            <person name="Cordes E."/>
        </authorList>
    </citation>
    <scope>NUCLEOTIDE SEQUENCE</scope>
    <source>
        <strain evidence="3">USNM1676648</strain>
        <tissue evidence="3">Polyp</tissue>
    </source>
</reference>
<feature type="compositionally biased region" description="Low complexity" evidence="1">
    <location>
        <begin position="235"/>
        <end position="244"/>
    </location>
</feature>
<feature type="compositionally biased region" description="Acidic residues" evidence="1">
    <location>
        <begin position="311"/>
        <end position="321"/>
    </location>
</feature>
<feature type="compositionally biased region" description="Low complexity" evidence="1">
    <location>
        <begin position="296"/>
        <end position="310"/>
    </location>
</feature>
<comment type="caution">
    <text evidence="3">The sequence shown here is derived from an EMBL/GenBank/DDBJ whole genome shotgun (WGS) entry which is preliminary data.</text>
</comment>
<evidence type="ECO:0000256" key="1">
    <source>
        <dbReference type="SAM" id="MobiDB-lite"/>
    </source>
</evidence>
<name>A0A9W9YEP8_9CNID</name>
<organism evidence="3 4">
    <name type="scientific">Desmophyllum pertusum</name>
    <dbReference type="NCBI Taxonomy" id="174260"/>
    <lineage>
        <taxon>Eukaryota</taxon>
        <taxon>Metazoa</taxon>
        <taxon>Cnidaria</taxon>
        <taxon>Anthozoa</taxon>
        <taxon>Hexacorallia</taxon>
        <taxon>Scleractinia</taxon>
        <taxon>Caryophylliina</taxon>
        <taxon>Caryophylliidae</taxon>
        <taxon>Desmophyllum</taxon>
    </lineage>
</organism>
<feature type="compositionally biased region" description="Low complexity" evidence="1">
    <location>
        <begin position="380"/>
        <end position="395"/>
    </location>
</feature>
<feature type="compositionally biased region" description="Acidic residues" evidence="1">
    <location>
        <begin position="340"/>
        <end position="368"/>
    </location>
</feature>
<feature type="compositionally biased region" description="Basic and acidic residues" evidence="1">
    <location>
        <begin position="97"/>
        <end position="108"/>
    </location>
</feature>
<evidence type="ECO:0000256" key="2">
    <source>
        <dbReference type="SAM" id="SignalP"/>
    </source>
</evidence>
<keyword evidence="3" id="KW-0560">Oxidoreductase</keyword>
<keyword evidence="4" id="KW-1185">Reference proteome</keyword>
<dbReference type="EC" id="1.1.5.3" evidence="3"/>
<feature type="chain" id="PRO_5040930963" evidence="2">
    <location>
        <begin position="20"/>
        <end position="1178"/>
    </location>
</feature>
<evidence type="ECO:0000313" key="3">
    <source>
        <dbReference type="EMBL" id="KAJ7337293.1"/>
    </source>
</evidence>
<feature type="compositionally biased region" description="Acidic residues" evidence="1">
    <location>
        <begin position="396"/>
        <end position="413"/>
    </location>
</feature>
<feature type="region of interest" description="Disordered" evidence="1">
    <location>
        <begin position="900"/>
        <end position="932"/>
    </location>
</feature>
<feature type="compositionally biased region" description="Low complexity" evidence="1">
    <location>
        <begin position="561"/>
        <end position="587"/>
    </location>
</feature>
<feature type="compositionally biased region" description="Polar residues" evidence="1">
    <location>
        <begin position="179"/>
        <end position="191"/>
    </location>
</feature>
<feature type="compositionally biased region" description="Basic and acidic residues" evidence="1">
    <location>
        <begin position="457"/>
        <end position="467"/>
    </location>
</feature>
<dbReference type="Proteomes" id="UP001163046">
    <property type="component" value="Unassembled WGS sequence"/>
</dbReference>
<feature type="compositionally biased region" description="Polar residues" evidence="1">
    <location>
        <begin position="1031"/>
        <end position="1042"/>
    </location>
</feature>
<feature type="region of interest" description="Disordered" evidence="1">
    <location>
        <begin position="58"/>
        <end position="737"/>
    </location>
</feature>
<gene>
    <name evidence="3" type="primary">eva-1_1</name>
    <name evidence="3" type="ORF">OS493_010150</name>
</gene>
<feature type="signal peptide" evidence="2">
    <location>
        <begin position="1"/>
        <end position="19"/>
    </location>
</feature>
<feature type="compositionally biased region" description="Low complexity" evidence="1">
    <location>
        <begin position="835"/>
        <end position="858"/>
    </location>
</feature>
<feature type="compositionally biased region" description="Polar residues" evidence="1">
    <location>
        <begin position="112"/>
        <end position="121"/>
    </location>
</feature>
<evidence type="ECO:0000313" key="4">
    <source>
        <dbReference type="Proteomes" id="UP001163046"/>
    </source>
</evidence>
<accession>A0A9W9YEP8</accession>
<feature type="compositionally biased region" description="Low complexity" evidence="1">
    <location>
        <begin position="793"/>
        <end position="814"/>
    </location>
</feature>
<feature type="region of interest" description="Disordered" evidence="1">
    <location>
        <begin position="786"/>
        <end position="865"/>
    </location>
</feature>
<feature type="compositionally biased region" description="Polar residues" evidence="1">
    <location>
        <begin position="652"/>
        <end position="676"/>
    </location>
</feature>